<accession>U6LWN9</accession>
<keyword evidence="4 6" id="KW-0472">Membrane</keyword>
<evidence type="ECO:0000256" key="5">
    <source>
        <dbReference type="SAM" id="Coils"/>
    </source>
</evidence>
<keyword evidence="3 6" id="KW-1133">Transmembrane helix</keyword>
<proteinExistence type="predicted"/>
<comment type="subcellular location">
    <subcellularLocation>
        <location evidence="1">Membrane</location>
        <topology evidence="1">Multi-pass membrane protein</topology>
    </subcellularLocation>
</comment>
<evidence type="ECO:0000313" key="8">
    <source>
        <dbReference type="Proteomes" id="UP000030763"/>
    </source>
</evidence>
<dbReference type="AlphaFoldDB" id="U6LWN9"/>
<feature type="transmembrane region" description="Helical" evidence="6">
    <location>
        <begin position="68"/>
        <end position="86"/>
    </location>
</feature>
<dbReference type="GO" id="GO:0008521">
    <property type="term" value="F:acetyl-CoA transmembrane transporter activity"/>
    <property type="evidence" value="ECO:0007669"/>
    <property type="project" value="InterPro"/>
</dbReference>
<dbReference type="SUPFAM" id="SSF81995">
    <property type="entry name" value="beta-sandwich domain of Sec23/24"/>
    <property type="match status" value="1"/>
</dbReference>
<keyword evidence="5" id="KW-0175">Coiled coil</keyword>
<dbReference type="PANTHER" id="PTHR12778">
    <property type="entry name" value="SOLUTE CARRIER FAMILY 33 ACETYL-COA TRANSPORTER -RELATED"/>
    <property type="match status" value="1"/>
</dbReference>
<dbReference type="Proteomes" id="UP000030763">
    <property type="component" value="Unassembled WGS sequence"/>
</dbReference>
<reference evidence="7" key="1">
    <citation type="submission" date="2013-10" db="EMBL/GenBank/DDBJ databases">
        <title>Genomic analysis of the causative agents of coccidiosis in chickens.</title>
        <authorList>
            <person name="Reid A.J."/>
            <person name="Blake D."/>
            <person name="Billington K."/>
            <person name="Browne H."/>
            <person name="Dunn M."/>
            <person name="Hung S."/>
            <person name="Kawahara F."/>
            <person name="Miranda-Saavedra D."/>
            <person name="Mourier T."/>
            <person name="Nagra H."/>
            <person name="Otto T.D."/>
            <person name="Rawlings N."/>
            <person name="Sanchez A."/>
            <person name="Sanders M."/>
            <person name="Subramaniam C."/>
            <person name="Tay Y."/>
            <person name="Dear P."/>
            <person name="Doerig C."/>
            <person name="Gruber A."/>
            <person name="Parkinson J."/>
            <person name="Shirley M."/>
            <person name="Wan K.L."/>
            <person name="Berriman M."/>
            <person name="Tomley F."/>
            <person name="Pain A."/>
        </authorList>
    </citation>
    <scope>NUCLEOTIDE SEQUENCE [LARGE SCALE GENOMIC DNA]</scope>
    <source>
        <strain evidence="7">Weybridge</strain>
    </source>
</reference>
<organism evidence="7 8">
    <name type="scientific">Eimeria maxima</name>
    <name type="common">Coccidian parasite</name>
    <dbReference type="NCBI Taxonomy" id="5804"/>
    <lineage>
        <taxon>Eukaryota</taxon>
        <taxon>Sar</taxon>
        <taxon>Alveolata</taxon>
        <taxon>Apicomplexa</taxon>
        <taxon>Conoidasida</taxon>
        <taxon>Coccidia</taxon>
        <taxon>Eucoccidiorida</taxon>
        <taxon>Eimeriorina</taxon>
        <taxon>Eimeriidae</taxon>
        <taxon>Eimeria</taxon>
    </lineage>
</organism>
<gene>
    <name evidence="7" type="ORF">EMWEY_00015130</name>
</gene>
<dbReference type="InterPro" id="IPR024371">
    <property type="entry name" value="AcetylCoA_trans_1-like"/>
</dbReference>
<feature type="coiled-coil region" evidence="5">
    <location>
        <begin position="95"/>
        <end position="122"/>
    </location>
</feature>
<keyword evidence="2 6" id="KW-0812">Transmembrane</keyword>
<evidence type="ECO:0000256" key="4">
    <source>
        <dbReference type="ARBA" id="ARBA00023136"/>
    </source>
</evidence>
<evidence type="ECO:0000256" key="3">
    <source>
        <dbReference type="ARBA" id="ARBA00022989"/>
    </source>
</evidence>
<evidence type="ECO:0000256" key="1">
    <source>
        <dbReference type="ARBA" id="ARBA00004141"/>
    </source>
</evidence>
<dbReference type="VEuPathDB" id="ToxoDB:EMWEY_00015130"/>
<evidence type="ECO:0000313" key="7">
    <source>
        <dbReference type="EMBL" id="CDJ56141.1"/>
    </source>
</evidence>
<dbReference type="EMBL" id="HG718813">
    <property type="protein sequence ID" value="CDJ56141.1"/>
    <property type="molecule type" value="Genomic_DNA"/>
</dbReference>
<dbReference type="PANTHER" id="PTHR12778:SF9">
    <property type="entry name" value="ACETYL-COENZYME A TRANSPORTER 1"/>
    <property type="match status" value="1"/>
</dbReference>
<name>U6LWN9_EIMMA</name>
<evidence type="ECO:0000256" key="2">
    <source>
        <dbReference type="ARBA" id="ARBA00022692"/>
    </source>
</evidence>
<dbReference type="GeneID" id="25335499"/>
<reference evidence="7" key="2">
    <citation type="submission" date="2013-10" db="EMBL/GenBank/DDBJ databases">
        <authorList>
            <person name="Aslett M."/>
        </authorList>
    </citation>
    <scope>NUCLEOTIDE SEQUENCE [LARGE SCALE GENOMIC DNA]</scope>
    <source>
        <strain evidence="7">Weybridge</strain>
    </source>
</reference>
<dbReference type="RefSeq" id="XP_013332791.1">
    <property type="nucleotide sequence ID" value="XM_013477337.1"/>
</dbReference>
<dbReference type="InterPro" id="IPR004752">
    <property type="entry name" value="AmpG_permease/AT-1"/>
</dbReference>
<dbReference type="Pfam" id="PF13000">
    <property type="entry name" value="Acatn"/>
    <property type="match status" value="2"/>
</dbReference>
<dbReference type="GO" id="GO:0035348">
    <property type="term" value="P:acetyl-CoA transmembrane transport"/>
    <property type="evidence" value="ECO:0007669"/>
    <property type="project" value="InterPro"/>
</dbReference>
<keyword evidence="8" id="KW-1185">Reference proteome</keyword>
<protein>
    <submittedName>
        <fullName evidence="7">Acetyl-CoA transporter, putative</fullName>
    </submittedName>
</protein>
<dbReference type="OrthoDB" id="329930at2759"/>
<dbReference type="GO" id="GO:0016020">
    <property type="term" value="C:membrane"/>
    <property type="evidence" value="ECO:0007669"/>
    <property type="project" value="UniProtKB-SubCell"/>
</dbReference>
<evidence type="ECO:0000256" key="6">
    <source>
        <dbReference type="SAM" id="Phobius"/>
    </source>
</evidence>
<sequence>MDIAVDGWALTLLSPENKGLASTCNTVGQTLGYCLSYAAFLSLNDQHFSHRFLGTPQGQSAVDLPSFIRFWGWVFVITTTVILLFFKEENPTDKQQQQQQQQQQQLQQIHTLQQQQQQQQQQRFTPSRHVEAQTYAGPISGGEEIHFFSDNVLPPNAEGLVNEEEGCCEPKGALDSYRLLWKMAFFARVSDPRIGGSYMTFLNTIANIGSQWPRAVSLWLMDPLTIRDCTGVDTSVAGAKCPVVLDGYFVQIGGCFILDNLCI</sequence>